<comment type="caution">
    <text evidence="1">The sequence shown here is derived from an EMBL/GenBank/DDBJ whole genome shotgun (WGS) entry which is preliminary data.</text>
</comment>
<gene>
    <name evidence="1" type="ORF">PEGY_LOCUS6581</name>
</gene>
<dbReference type="GO" id="GO:0020037">
    <property type="term" value="F:heme binding"/>
    <property type="evidence" value="ECO:0007669"/>
    <property type="project" value="InterPro"/>
</dbReference>
<reference evidence="1" key="1">
    <citation type="submission" date="2021-07" db="EMBL/GenBank/DDBJ databases">
        <authorList>
            <person name="Branca A.L. A."/>
        </authorList>
    </citation>
    <scope>NUCLEOTIDE SEQUENCE</scope>
</reference>
<dbReference type="GO" id="GO:0004497">
    <property type="term" value="F:monooxygenase activity"/>
    <property type="evidence" value="ECO:0007669"/>
    <property type="project" value="InterPro"/>
</dbReference>
<organism evidence="1 2">
    <name type="scientific">Penicillium egyptiacum</name>
    <dbReference type="NCBI Taxonomy" id="1303716"/>
    <lineage>
        <taxon>Eukaryota</taxon>
        <taxon>Fungi</taxon>
        <taxon>Dikarya</taxon>
        <taxon>Ascomycota</taxon>
        <taxon>Pezizomycotina</taxon>
        <taxon>Eurotiomycetes</taxon>
        <taxon>Eurotiomycetidae</taxon>
        <taxon>Eurotiales</taxon>
        <taxon>Aspergillaceae</taxon>
        <taxon>Penicillium</taxon>
    </lineage>
</organism>
<dbReference type="GO" id="GO:0005506">
    <property type="term" value="F:iron ion binding"/>
    <property type="evidence" value="ECO:0007669"/>
    <property type="project" value="InterPro"/>
</dbReference>
<sequence>MDHDLHRVRRAALNPFFSKRAIQSLEGMIVEKVKRLESRLAGAILAARWLI</sequence>
<evidence type="ECO:0000313" key="2">
    <source>
        <dbReference type="Proteomes" id="UP001154252"/>
    </source>
</evidence>
<dbReference type="SUPFAM" id="SSF48264">
    <property type="entry name" value="Cytochrome P450"/>
    <property type="match status" value="1"/>
</dbReference>
<dbReference type="InterPro" id="IPR036396">
    <property type="entry name" value="Cyt_P450_sf"/>
</dbReference>
<accession>A0A9W4KC63</accession>
<dbReference type="AlphaFoldDB" id="A0A9W4KC63"/>
<protein>
    <recommendedName>
        <fullName evidence="3">Cytochrome P450</fullName>
    </recommendedName>
</protein>
<evidence type="ECO:0000313" key="1">
    <source>
        <dbReference type="EMBL" id="CAG8901781.1"/>
    </source>
</evidence>
<evidence type="ECO:0008006" key="3">
    <source>
        <dbReference type="Google" id="ProtNLM"/>
    </source>
</evidence>
<keyword evidence="2" id="KW-1185">Reference proteome</keyword>
<dbReference type="GO" id="GO:0016705">
    <property type="term" value="F:oxidoreductase activity, acting on paired donors, with incorporation or reduction of molecular oxygen"/>
    <property type="evidence" value="ECO:0007669"/>
    <property type="project" value="InterPro"/>
</dbReference>
<proteinExistence type="predicted"/>
<dbReference type="Proteomes" id="UP001154252">
    <property type="component" value="Unassembled WGS sequence"/>
</dbReference>
<dbReference type="Gene3D" id="1.10.630.10">
    <property type="entry name" value="Cytochrome P450"/>
    <property type="match status" value="1"/>
</dbReference>
<dbReference type="EMBL" id="CAJVRC010000872">
    <property type="protein sequence ID" value="CAG8901781.1"/>
    <property type="molecule type" value="Genomic_DNA"/>
</dbReference>
<name>A0A9W4KC63_9EURO</name>
<dbReference type="OrthoDB" id="3945418at2759"/>